<gene>
    <name evidence="1" type="ORF">OIU85_006293</name>
</gene>
<dbReference type="AlphaFoldDB" id="A0A9Q0PKL9"/>
<keyword evidence="2" id="KW-1185">Reference proteome</keyword>
<evidence type="ECO:0000313" key="1">
    <source>
        <dbReference type="EMBL" id="KAJ6689993.1"/>
    </source>
</evidence>
<reference evidence="1" key="2">
    <citation type="journal article" date="2023" name="Int. J. Mol. Sci.">
        <title>De Novo Assembly and Annotation of 11 Diverse Shrub Willow (Salix) Genomes Reveals Novel Gene Organization in Sex-Linked Regions.</title>
        <authorList>
            <person name="Hyden B."/>
            <person name="Feng K."/>
            <person name="Yates T.B."/>
            <person name="Jawdy S."/>
            <person name="Cereghino C."/>
            <person name="Smart L.B."/>
            <person name="Muchero W."/>
        </authorList>
    </citation>
    <scope>NUCLEOTIDE SEQUENCE [LARGE SCALE GENOMIC DNA]</scope>
    <source>
        <tissue evidence="1">Shoot tip</tissue>
    </source>
</reference>
<organism evidence="1 2">
    <name type="scientific">Salix viminalis</name>
    <name type="common">Common osier</name>
    <name type="synonym">Basket willow</name>
    <dbReference type="NCBI Taxonomy" id="40686"/>
    <lineage>
        <taxon>Eukaryota</taxon>
        <taxon>Viridiplantae</taxon>
        <taxon>Streptophyta</taxon>
        <taxon>Embryophyta</taxon>
        <taxon>Tracheophyta</taxon>
        <taxon>Spermatophyta</taxon>
        <taxon>Magnoliopsida</taxon>
        <taxon>eudicotyledons</taxon>
        <taxon>Gunneridae</taxon>
        <taxon>Pentapetalae</taxon>
        <taxon>rosids</taxon>
        <taxon>fabids</taxon>
        <taxon>Malpighiales</taxon>
        <taxon>Salicaceae</taxon>
        <taxon>Saliceae</taxon>
        <taxon>Salix</taxon>
    </lineage>
</organism>
<comment type="caution">
    <text evidence="1">The sequence shown here is derived from an EMBL/GenBank/DDBJ whole genome shotgun (WGS) entry which is preliminary data.</text>
</comment>
<accession>A0A9Q0PKL9</accession>
<proteinExistence type="predicted"/>
<reference evidence="1" key="1">
    <citation type="submission" date="2022-11" db="EMBL/GenBank/DDBJ databases">
        <authorList>
            <person name="Hyden B.L."/>
            <person name="Feng K."/>
            <person name="Yates T."/>
            <person name="Jawdy S."/>
            <person name="Smart L.B."/>
            <person name="Muchero W."/>
        </authorList>
    </citation>
    <scope>NUCLEOTIDE SEQUENCE</scope>
    <source>
        <tissue evidence="1">Shoot tip</tissue>
    </source>
</reference>
<protein>
    <submittedName>
        <fullName evidence="1">Uncharacterized protein</fullName>
    </submittedName>
</protein>
<dbReference type="Proteomes" id="UP001151529">
    <property type="component" value="Chromosome 8"/>
</dbReference>
<dbReference type="EMBL" id="JAPFFL010000012">
    <property type="protein sequence ID" value="KAJ6689993.1"/>
    <property type="molecule type" value="Genomic_DNA"/>
</dbReference>
<sequence>MTAAPESMIIYVVQNGNKGWRLSGDDDADAKTQNKKLKLVPNILFMGLQNSGTKSATRGKHRFLSFSHQQNLLRFHDTRMGATVHFCARSSVCI</sequence>
<evidence type="ECO:0000313" key="2">
    <source>
        <dbReference type="Proteomes" id="UP001151529"/>
    </source>
</evidence>
<name>A0A9Q0PKL9_SALVM</name>